<dbReference type="Gene3D" id="1.10.1220.10">
    <property type="entry name" value="Met repressor-like"/>
    <property type="match status" value="1"/>
</dbReference>
<dbReference type="RefSeq" id="WP_039209257.1">
    <property type="nucleotide sequence ID" value="NZ_JSCE01000172.1"/>
</dbReference>
<name>A0A0B2JU16_9FIRM</name>
<comment type="caution">
    <text evidence="1">The sequence shown here is derived from an EMBL/GenBank/DDBJ whole genome shotgun (WGS) entry which is preliminary data.</text>
</comment>
<evidence type="ECO:0000313" key="1">
    <source>
        <dbReference type="EMBL" id="KHM51810.1"/>
    </source>
</evidence>
<dbReference type="AlphaFoldDB" id="A0A0B2JU16"/>
<dbReference type="InterPro" id="IPR013321">
    <property type="entry name" value="Arc_rbn_hlx_hlx"/>
</dbReference>
<protein>
    <submittedName>
        <fullName evidence="1">RelB/DinJ family addiction module antitoxin</fullName>
    </submittedName>
</protein>
<reference evidence="1 2" key="1">
    <citation type="journal article" date="2013" name="PLoS ONE">
        <title>Identification and characterization of three novel lipases belonging to families II and V from Anaerovibrio lipolyticus 5ST.</title>
        <authorList>
            <person name="Prive F."/>
            <person name="Kaderbhai N.N."/>
            <person name="Girdwood S."/>
            <person name="Worgan H.J."/>
            <person name="Pinloche E."/>
            <person name="Scollan N.D."/>
            <person name="Huws S.A."/>
            <person name="Newbold C.J."/>
        </authorList>
    </citation>
    <scope>NUCLEOTIDE SEQUENCE [LARGE SCALE GENOMIC DNA]</scope>
    <source>
        <strain evidence="1 2">5S</strain>
    </source>
</reference>
<accession>A0A0B2JU16</accession>
<proteinExistence type="predicted"/>
<dbReference type="EMBL" id="JSCE01000172">
    <property type="protein sequence ID" value="KHM51810.1"/>
    <property type="molecule type" value="Genomic_DNA"/>
</dbReference>
<gene>
    <name evidence="1" type="ORF">NZ47_08550</name>
</gene>
<dbReference type="GO" id="GO:0006355">
    <property type="term" value="P:regulation of DNA-templated transcription"/>
    <property type="evidence" value="ECO:0007669"/>
    <property type="project" value="InterPro"/>
</dbReference>
<dbReference type="InterPro" id="IPR007337">
    <property type="entry name" value="RelB/DinJ"/>
</dbReference>
<evidence type="ECO:0000313" key="2">
    <source>
        <dbReference type="Proteomes" id="UP000030993"/>
    </source>
</evidence>
<keyword evidence="2" id="KW-1185">Reference proteome</keyword>
<sequence length="101" mass="11805">MAEQVLIQFRADKALKKDVAEIYEQLGMDLPTAFRMFMKKSKMVRGLPFDAVLPDVTTSREDFRKAFYDLREEAIDLQDMSLDEINDEISVVREKSKRGKR</sequence>
<dbReference type="Proteomes" id="UP000030993">
    <property type="component" value="Unassembled WGS sequence"/>
</dbReference>
<dbReference type="Pfam" id="PF04221">
    <property type="entry name" value="RelB"/>
    <property type="match status" value="1"/>
</dbReference>
<dbReference type="STRING" id="82374.NZ47_08550"/>
<organism evidence="1 2">
    <name type="scientific">Anaerovibrio lipolyticus</name>
    <dbReference type="NCBI Taxonomy" id="82374"/>
    <lineage>
        <taxon>Bacteria</taxon>
        <taxon>Bacillati</taxon>
        <taxon>Bacillota</taxon>
        <taxon>Negativicutes</taxon>
        <taxon>Selenomonadales</taxon>
        <taxon>Selenomonadaceae</taxon>
        <taxon>Anaerovibrio</taxon>
    </lineage>
</organism>